<evidence type="ECO:0000313" key="1">
    <source>
        <dbReference type="EMBL" id="GFD16367.1"/>
    </source>
</evidence>
<dbReference type="EMBL" id="BKCJ011292881">
    <property type="protein sequence ID" value="GFD16367.1"/>
    <property type="molecule type" value="Genomic_DNA"/>
</dbReference>
<dbReference type="AlphaFoldDB" id="A0A699U240"/>
<organism evidence="1">
    <name type="scientific">Tanacetum cinerariifolium</name>
    <name type="common">Dalmatian daisy</name>
    <name type="synonym">Chrysanthemum cinerariifolium</name>
    <dbReference type="NCBI Taxonomy" id="118510"/>
    <lineage>
        <taxon>Eukaryota</taxon>
        <taxon>Viridiplantae</taxon>
        <taxon>Streptophyta</taxon>
        <taxon>Embryophyta</taxon>
        <taxon>Tracheophyta</taxon>
        <taxon>Spermatophyta</taxon>
        <taxon>Magnoliopsida</taxon>
        <taxon>eudicotyledons</taxon>
        <taxon>Gunneridae</taxon>
        <taxon>Pentapetalae</taxon>
        <taxon>asterids</taxon>
        <taxon>campanulids</taxon>
        <taxon>Asterales</taxon>
        <taxon>Asteraceae</taxon>
        <taxon>Asteroideae</taxon>
        <taxon>Anthemideae</taxon>
        <taxon>Anthemidinae</taxon>
        <taxon>Tanacetum</taxon>
    </lineage>
</organism>
<proteinExistence type="predicted"/>
<comment type="caution">
    <text evidence="1">The sequence shown here is derived from an EMBL/GenBank/DDBJ whole genome shotgun (WGS) entry which is preliminary data.</text>
</comment>
<protein>
    <submittedName>
        <fullName evidence="1">Uncharacterized protein</fullName>
    </submittedName>
</protein>
<name>A0A699U240_TANCI</name>
<sequence length="50" mass="5171">MPKRSTSSFFRFVSASFSPSAGEAVALSAEGTPAVVAPDAFSTIVANMFK</sequence>
<accession>A0A699U240</accession>
<feature type="non-terminal residue" evidence="1">
    <location>
        <position position="50"/>
    </location>
</feature>
<gene>
    <name evidence="1" type="ORF">Tci_888336</name>
</gene>
<reference evidence="1" key="1">
    <citation type="journal article" date="2019" name="Sci. Rep.">
        <title>Draft genome of Tanacetum cinerariifolium, the natural source of mosquito coil.</title>
        <authorList>
            <person name="Yamashiro T."/>
            <person name="Shiraishi A."/>
            <person name="Satake H."/>
            <person name="Nakayama K."/>
        </authorList>
    </citation>
    <scope>NUCLEOTIDE SEQUENCE</scope>
</reference>